<dbReference type="InterPro" id="IPR023614">
    <property type="entry name" value="Porin_dom_sf"/>
</dbReference>
<protein>
    <submittedName>
        <fullName evidence="2">Porin</fullName>
    </submittedName>
</protein>
<reference evidence="2 3" key="1">
    <citation type="journal article" date="2006" name="Int. J. Syst. Evol. Microbiol.">
        <title>Myroides pelagicus sp. nov., isolated from seawater in Thailand.</title>
        <authorList>
            <person name="Yoon J."/>
            <person name="Maneerat S."/>
            <person name="Kawai F."/>
            <person name="Yokota A."/>
        </authorList>
    </citation>
    <scope>NUCLEOTIDE SEQUENCE [LARGE SCALE GENOMIC DNA]</scope>
    <source>
        <strain evidence="2 3">SM1T</strain>
    </source>
</reference>
<dbReference type="RefSeq" id="WP_155035317.1">
    <property type="nucleotide sequence ID" value="NZ_JAYMMG010000018.1"/>
</dbReference>
<feature type="chain" id="PRO_5029732060" evidence="1">
    <location>
        <begin position="19"/>
        <end position="411"/>
    </location>
</feature>
<proteinExistence type="predicted"/>
<dbReference type="OrthoDB" id="5442696at2"/>
<evidence type="ECO:0000313" key="3">
    <source>
        <dbReference type="Proteomes" id="UP000488936"/>
    </source>
</evidence>
<dbReference type="Proteomes" id="UP000488936">
    <property type="component" value="Unassembled WGS sequence"/>
</dbReference>
<evidence type="ECO:0000313" key="2">
    <source>
        <dbReference type="EMBL" id="MTH29343.1"/>
    </source>
</evidence>
<dbReference type="AlphaFoldDB" id="A0A7K1GLM5"/>
<sequence>MNKIYTFIALLFSVALFAQEEKKIDANNDLKLAQLPYYNYGKGLGMTSADSIFQLNIRFRMQNRITSVNNEDEKSKYEGEIRRLRLRLDGYVGNPQFLYVIQLSFAPRDMGKQKDNEAPNIIRDAALTYRPKNSDWSFIFGQTKLPGNRQRTNSSGALQLTDRSINNAKFNIDRDFGIQAYYLKEKKDAFGYNVKTAVSTGKGRNWSGSSASDSYALTGRLELFPLGEFKNNGAFFEGDLARETKPKLMVSGTFSYNNNASKTRGQTGEDLFQPKSFRSIMGDAILKYNGWAAMASYMSRYTSDPITSQLQDNGEYLKSAVFAGHGMDFQLSYLFPSNYELIGRVSQQNMHKDLYKQLNMPNTTEFTLGATKYLWEHAFKIQAELTYDRLSFDQKPSKDNWYFRVQFEIGI</sequence>
<dbReference type="Gene3D" id="2.40.160.10">
    <property type="entry name" value="Porin"/>
    <property type="match status" value="1"/>
</dbReference>
<accession>A0A7K1GLM5</accession>
<keyword evidence="1" id="KW-0732">Signal</keyword>
<gene>
    <name evidence="2" type="ORF">GJV77_05330</name>
</gene>
<organism evidence="2 3">
    <name type="scientific">Myroides pelagicus</name>
    <dbReference type="NCBI Taxonomy" id="270914"/>
    <lineage>
        <taxon>Bacteria</taxon>
        <taxon>Pseudomonadati</taxon>
        <taxon>Bacteroidota</taxon>
        <taxon>Flavobacteriia</taxon>
        <taxon>Flavobacteriales</taxon>
        <taxon>Flavobacteriaceae</taxon>
        <taxon>Myroides</taxon>
    </lineage>
</organism>
<comment type="caution">
    <text evidence="2">The sequence shown here is derived from an EMBL/GenBank/DDBJ whole genome shotgun (WGS) entry which is preliminary data.</text>
</comment>
<feature type="signal peptide" evidence="1">
    <location>
        <begin position="1"/>
        <end position="18"/>
    </location>
</feature>
<keyword evidence="3" id="KW-1185">Reference proteome</keyword>
<dbReference type="SUPFAM" id="SSF56935">
    <property type="entry name" value="Porins"/>
    <property type="match status" value="1"/>
</dbReference>
<dbReference type="EMBL" id="WMJY01000008">
    <property type="protein sequence ID" value="MTH29343.1"/>
    <property type="molecule type" value="Genomic_DNA"/>
</dbReference>
<name>A0A7K1GLM5_9FLAO</name>
<evidence type="ECO:0000256" key="1">
    <source>
        <dbReference type="SAM" id="SignalP"/>
    </source>
</evidence>